<feature type="domain" description="PPIase FKBP-type" evidence="6">
    <location>
        <begin position="1"/>
        <end position="82"/>
    </location>
</feature>
<protein>
    <recommendedName>
        <fullName evidence="4">peptidylprolyl isomerase</fullName>
        <ecNumber evidence="4">5.2.1.8</ecNumber>
    </recommendedName>
</protein>
<dbReference type="SUPFAM" id="SSF48452">
    <property type="entry name" value="TPR-like"/>
    <property type="match status" value="1"/>
</dbReference>
<dbReference type="GO" id="GO:0034587">
    <property type="term" value="P:piRNA processing"/>
    <property type="evidence" value="ECO:0007669"/>
    <property type="project" value="TreeGrafter"/>
</dbReference>
<proteinExistence type="inferred from homology"/>
<gene>
    <name evidence="7" type="ORF">MNOR_LOCUS28713</name>
</gene>
<evidence type="ECO:0000313" key="7">
    <source>
        <dbReference type="EMBL" id="CAL4140765.1"/>
    </source>
</evidence>
<evidence type="ECO:0000256" key="4">
    <source>
        <dbReference type="PROSITE-ProRule" id="PRU00277"/>
    </source>
</evidence>
<keyword evidence="4" id="KW-0413">Isomerase</keyword>
<keyword evidence="8" id="KW-1185">Reference proteome</keyword>
<keyword evidence="4" id="KW-0697">Rotamase</keyword>
<dbReference type="GO" id="GO:0051879">
    <property type="term" value="F:Hsp90 protein binding"/>
    <property type="evidence" value="ECO:0007669"/>
    <property type="project" value="TreeGrafter"/>
</dbReference>
<evidence type="ECO:0000313" key="8">
    <source>
        <dbReference type="Proteomes" id="UP001497623"/>
    </source>
</evidence>
<dbReference type="PROSITE" id="PS50005">
    <property type="entry name" value="TPR"/>
    <property type="match status" value="1"/>
</dbReference>
<feature type="non-terminal residue" evidence="7">
    <location>
        <position position="298"/>
    </location>
</feature>
<evidence type="ECO:0000256" key="1">
    <source>
        <dbReference type="ARBA" id="ARBA00009648"/>
    </source>
</evidence>
<accession>A0AAV2RV82</accession>
<dbReference type="GO" id="GO:0007283">
    <property type="term" value="P:spermatogenesis"/>
    <property type="evidence" value="ECO:0007669"/>
    <property type="project" value="TreeGrafter"/>
</dbReference>
<dbReference type="InterPro" id="IPR046357">
    <property type="entry name" value="PPIase_dom_sf"/>
</dbReference>
<reference evidence="7 8" key="1">
    <citation type="submission" date="2024-05" db="EMBL/GenBank/DDBJ databases">
        <authorList>
            <person name="Wallberg A."/>
        </authorList>
    </citation>
    <scope>NUCLEOTIDE SEQUENCE [LARGE SCALE GENOMIC DNA]</scope>
</reference>
<dbReference type="PROSITE" id="PS50059">
    <property type="entry name" value="FKBP_PPIASE"/>
    <property type="match status" value="1"/>
</dbReference>
<dbReference type="InterPro" id="IPR042282">
    <property type="entry name" value="FKBP6/shu"/>
</dbReference>
<feature type="repeat" description="TPR" evidence="5">
    <location>
        <begin position="198"/>
        <end position="231"/>
    </location>
</feature>
<feature type="non-terminal residue" evidence="7">
    <location>
        <position position="1"/>
    </location>
</feature>
<dbReference type="InterPro" id="IPR001179">
    <property type="entry name" value="PPIase_FKBP_dom"/>
</dbReference>
<dbReference type="AlphaFoldDB" id="A0AAV2RV82"/>
<dbReference type="EMBL" id="CAXKWB010032132">
    <property type="protein sequence ID" value="CAL4140765.1"/>
    <property type="molecule type" value="Genomic_DNA"/>
</dbReference>
<name>A0AAV2RV82_MEGNR</name>
<evidence type="ECO:0000259" key="6">
    <source>
        <dbReference type="PROSITE" id="PS50059"/>
    </source>
</evidence>
<keyword evidence="3 5" id="KW-0802">TPR repeat</keyword>
<dbReference type="InterPro" id="IPR019734">
    <property type="entry name" value="TPR_rpt"/>
</dbReference>
<dbReference type="SMART" id="SM00028">
    <property type="entry name" value="TPR"/>
    <property type="match status" value="3"/>
</dbReference>
<dbReference type="SUPFAM" id="SSF54534">
    <property type="entry name" value="FKBP-like"/>
    <property type="match status" value="1"/>
</dbReference>
<evidence type="ECO:0000256" key="2">
    <source>
        <dbReference type="ARBA" id="ARBA00022737"/>
    </source>
</evidence>
<comment type="caution">
    <text evidence="7">The sequence shown here is derived from an EMBL/GenBank/DDBJ whole genome shotgun (WGS) entry which is preliminary data.</text>
</comment>
<organism evidence="7 8">
    <name type="scientific">Meganyctiphanes norvegica</name>
    <name type="common">Northern krill</name>
    <name type="synonym">Thysanopoda norvegica</name>
    <dbReference type="NCBI Taxonomy" id="48144"/>
    <lineage>
        <taxon>Eukaryota</taxon>
        <taxon>Metazoa</taxon>
        <taxon>Ecdysozoa</taxon>
        <taxon>Arthropoda</taxon>
        <taxon>Crustacea</taxon>
        <taxon>Multicrustacea</taxon>
        <taxon>Malacostraca</taxon>
        <taxon>Eumalacostraca</taxon>
        <taxon>Eucarida</taxon>
        <taxon>Euphausiacea</taxon>
        <taxon>Euphausiidae</taxon>
        <taxon>Meganyctiphanes</taxon>
    </lineage>
</organism>
<sequence>SSYLEYSDEPFDSSLLRNKPSKMKLDNGDVLPGLNIAIKTMRKNEQARFLINQQYAYGKIGCPPRIPGDATILYEITVIEIVDTGASDLFEDLDEMQQQGASYKQKLESAQSHNRKGSSHVAAGAWSQARDAYKRAANIMEGARLSNDEEERKRASLLYKLYSNLAKVHLELRQPAAVCTQCKKALAIAGTPSDDILTKIYFRYGKAKSLLNDFPLAQKFLLKALDLSPNSPAISRELEATLRQEQKCKARERFMCQKMFKTPSKTQNFSNLQETLQLDHNENENKLGSLKEMDINEK</sequence>
<dbReference type="GO" id="GO:0005737">
    <property type="term" value="C:cytoplasm"/>
    <property type="evidence" value="ECO:0007669"/>
    <property type="project" value="TreeGrafter"/>
</dbReference>
<dbReference type="InterPro" id="IPR011990">
    <property type="entry name" value="TPR-like_helical_dom_sf"/>
</dbReference>
<evidence type="ECO:0000256" key="3">
    <source>
        <dbReference type="ARBA" id="ARBA00022803"/>
    </source>
</evidence>
<dbReference type="PANTHER" id="PTHR46674:SF1">
    <property type="entry name" value="INACTIVE PEPTIDYL-PROLYL CIS-TRANS ISOMERASE FKBP6"/>
    <property type="match status" value="1"/>
</dbReference>
<dbReference type="PANTHER" id="PTHR46674">
    <property type="entry name" value="INACTIVE PEPTIDYL-PROLYL CIS-TRANS ISOMERASE FKBP6"/>
    <property type="match status" value="1"/>
</dbReference>
<dbReference type="EC" id="5.2.1.8" evidence="4"/>
<dbReference type="Pfam" id="PF00254">
    <property type="entry name" value="FKBP_C"/>
    <property type="match status" value="1"/>
</dbReference>
<dbReference type="GO" id="GO:0003755">
    <property type="term" value="F:peptidyl-prolyl cis-trans isomerase activity"/>
    <property type="evidence" value="ECO:0007669"/>
    <property type="project" value="UniProtKB-KW"/>
</dbReference>
<evidence type="ECO:0000256" key="5">
    <source>
        <dbReference type="PROSITE-ProRule" id="PRU00339"/>
    </source>
</evidence>
<dbReference type="Gene3D" id="3.10.50.40">
    <property type="match status" value="1"/>
</dbReference>
<dbReference type="Proteomes" id="UP001497623">
    <property type="component" value="Unassembled WGS sequence"/>
</dbReference>
<comment type="catalytic activity">
    <reaction evidence="4">
        <text>[protein]-peptidylproline (omega=180) = [protein]-peptidylproline (omega=0)</text>
        <dbReference type="Rhea" id="RHEA:16237"/>
        <dbReference type="Rhea" id="RHEA-COMP:10747"/>
        <dbReference type="Rhea" id="RHEA-COMP:10748"/>
        <dbReference type="ChEBI" id="CHEBI:83833"/>
        <dbReference type="ChEBI" id="CHEBI:83834"/>
        <dbReference type="EC" id="5.2.1.8"/>
    </reaction>
</comment>
<comment type="similarity">
    <text evidence="1">Belongs to the FKBP6 family.</text>
</comment>
<keyword evidence="2" id="KW-0677">Repeat</keyword>
<dbReference type="Gene3D" id="1.25.40.10">
    <property type="entry name" value="Tetratricopeptide repeat domain"/>
    <property type="match status" value="1"/>
</dbReference>